<evidence type="ECO:0000256" key="3">
    <source>
        <dbReference type="ARBA" id="ARBA00022643"/>
    </source>
</evidence>
<evidence type="ECO:0000256" key="2">
    <source>
        <dbReference type="ARBA" id="ARBA00022630"/>
    </source>
</evidence>
<dbReference type="AlphaFoldDB" id="A0A2V0NYJ5"/>
<dbReference type="STRING" id="307507.A0A2V0NYJ5"/>
<keyword evidence="2" id="KW-0285">Flavoprotein</keyword>
<dbReference type="OrthoDB" id="272303at2759"/>
<dbReference type="EC" id="1.3.1.88" evidence="9"/>
<comment type="cofactor">
    <cofactor evidence="1">
        <name>FMN</name>
        <dbReference type="ChEBI" id="CHEBI:58210"/>
    </cofactor>
</comment>
<feature type="compositionally biased region" description="Gly residues" evidence="14">
    <location>
        <begin position="474"/>
        <end position="494"/>
    </location>
</feature>
<evidence type="ECO:0000256" key="5">
    <source>
        <dbReference type="ARBA" id="ARBA00022857"/>
    </source>
</evidence>
<gene>
    <name evidence="16" type="ORF">Rsub_05073</name>
</gene>
<evidence type="ECO:0000256" key="6">
    <source>
        <dbReference type="ARBA" id="ARBA00023002"/>
    </source>
</evidence>
<protein>
    <recommendedName>
        <fullName evidence="9">tRNA-dihydrouridine(16/17) synthase [NAD(P)(+)]</fullName>
        <ecNumber evidence="9">1.3.1.88</ecNumber>
    </recommendedName>
</protein>
<evidence type="ECO:0000259" key="15">
    <source>
        <dbReference type="Pfam" id="PF01207"/>
    </source>
</evidence>
<comment type="catalytic activity">
    <reaction evidence="13">
        <text>5,6-dihydrouridine(17) in tRNA + NADP(+) = uridine(17) in tRNA + NADPH + H(+)</text>
        <dbReference type="Rhea" id="RHEA:53368"/>
        <dbReference type="Rhea" id="RHEA-COMP:13541"/>
        <dbReference type="Rhea" id="RHEA-COMP:13542"/>
        <dbReference type="ChEBI" id="CHEBI:15378"/>
        <dbReference type="ChEBI" id="CHEBI:57783"/>
        <dbReference type="ChEBI" id="CHEBI:58349"/>
        <dbReference type="ChEBI" id="CHEBI:65315"/>
        <dbReference type="ChEBI" id="CHEBI:74443"/>
        <dbReference type="EC" id="1.3.1.88"/>
    </reaction>
    <physiologicalReaction direction="right-to-left" evidence="13">
        <dbReference type="Rhea" id="RHEA:53370"/>
    </physiologicalReaction>
</comment>
<keyword evidence="6" id="KW-0560">Oxidoreductase</keyword>
<dbReference type="GO" id="GO:0050660">
    <property type="term" value="F:flavin adenine dinucleotide binding"/>
    <property type="evidence" value="ECO:0007669"/>
    <property type="project" value="InterPro"/>
</dbReference>
<feature type="region of interest" description="Disordered" evidence="14">
    <location>
        <begin position="300"/>
        <end position="354"/>
    </location>
</feature>
<feature type="compositionally biased region" description="Low complexity" evidence="14">
    <location>
        <begin position="321"/>
        <end position="353"/>
    </location>
</feature>
<evidence type="ECO:0000313" key="16">
    <source>
        <dbReference type="EMBL" id="GBF92704.1"/>
    </source>
</evidence>
<evidence type="ECO:0000256" key="12">
    <source>
        <dbReference type="ARBA" id="ARBA00048934"/>
    </source>
</evidence>
<keyword evidence="7" id="KW-0520">NAD</keyword>
<dbReference type="InParanoid" id="A0A2V0NYJ5"/>
<comment type="catalytic activity">
    <reaction evidence="10">
        <text>5,6-dihydrouridine(17) in tRNA + NAD(+) = uridine(17) in tRNA + NADH + H(+)</text>
        <dbReference type="Rhea" id="RHEA:53372"/>
        <dbReference type="Rhea" id="RHEA-COMP:13541"/>
        <dbReference type="Rhea" id="RHEA-COMP:13542"/>
        <dbReference type="ChEBI" id="CHEBI:15378"/>
        <dbReference type="ChEBI" id="CHEBI:57540"/>
        <dbReference type="ChEBI" id="CHEBI:57945"/>
        <dbReference type="ChEBI" id="CHEBI:65315"/>
        <dbReference type="ChEBI" id="CHEBI:74443"/>
        <dbReference type="EC" id="1.3.1.88"/>
    </reaction>
    <physiologicalReaction direction="right-to-left" evidence="10">
        <dbReference type="Rhea" id="RHEA:53374"/>
    </physiologicalReaction>
</comment>
<name>A0A2V0NYJ5_9CHLO</name>
<comment type="caution">
    <text evidence="16">The sequence shown here is derived from an EMBL/GenBank/DDBJ whole genome shotgun (WGS) entry which is preliminary data.</text>
</comment>
<evidence type="ECO:0000256" key="8">
    <source>
        <dbReference type="ARBA" id="ARBA00038313"/>
    </source>
</evidence>
<dbReference type="Pfam" id="PF01207">
    <property type="entry name" value="Dus"/>
    <property type="match status" value="1"/>
</dbReference>
<dbReference type="InterPro" id="IPR035587">
    <property type="entry name" value="DUS-like_FMN-bd"/>
</dbReference>
<keyword evidence="5" id="KW-0521">NADP</keyword>
<comment type="similarity">
    <text evidence="8">Belongs to the Dus family. Dus1 subfamily.</text>
</comment>
<accession>A0A2V0NYJ5</accession>
<evidence type="ECO:0000313" key="17">
    <source>
        <dbReference type="Proteomes" id="UP000247498"/>
    </source>
</evidence>
<dbReference type="FunCoup" id="A0A2V0NYJ5">
    <property type="interactions" value="1961"/>
</dbReference>
<sequence>MATATEAAPATAAAAAAAGAAVGAAPAANGAAPAAAERPPPPPYADAAALDAHVRRAWAHFRSLGSPRLHVAPMVDASELPFRLLCRAHGAEAAYTPMLHARLFLELKGYRAEHFTTCAEDRPLFAQFCANDPDTLVRAAELVQDHCDYVDLNLGCPQRIAKKGYYGAFLMDNLPLVEALVTRAAASLRVPVSCKIRLFPDLGATIEYARMLERAGCSLLAVHGRTRDMKNTAQHRADWAAMAAVRAAVRVPVLVNGDVRCLADAERLIEATRADGVMSADPLLHYPALFDPAMQAPLFAPPADGGAAGGEGGAEAGAGPGQQQQQQQQQEQGQGQQQQQQLASEAEAAAAAGNPSHVAHLERLRLCREYAELCAQHPVVPRMVKGHVHKLVQGWLAEFTDLRDRLNTNGCSTPAALLDLVSELERRVAAAGRAVPAPRPCDRKALQAAREAARAAAIEEQEREAAALAEIEGGRGGGAGGGGGGGGSEDGVGSGAPVAKRPCVSQPPAEALQEEQQKQMQQQQHQQPEAAVLAAR</sequence>
<dbReference type="InterPro" id="IPR013785">
    <property type="entry name" value="Aldolase_TIM"/>
</dbReference>
<feature type="compositionally biased region" description="Gly residues" evidence="14">
    <location>
        <begin position="306"/>
        <end position="320"/>
    </location>
</feature>
<keyword evidence="17" id="KW-1185">Reference proteome</keyword>
<dbReference type="PANTHER" id="PTHR11082">
    <property type="entry name" value="TRNA-DIHYDROURIDINE SYNTHASE"/>
    <property type="match status" value="1"/>
</dbReference>
<evidence type="ECO:0000256" key="4">
    <source>
        <dbReference type="ARBA" id="ARBA00022694"/>
    </source>
</evidence>
<organism evidence="16 17">
    <name type="scientific">Raphidocelis subcapitata</name>
    <dbReference type="NCBI Taxonomy" id="307507"/>
    <lineage>
        <taxon>Eukaryota</taxon>
        <taxon>Viridiplantae</taxon>
        <taxon>Chlorophyta</taxon>
        <taxon>core chlorophytes</taxon>
        <taxon>Chlorophyceae</taxon>
        <taxon>CS clade</taxon>
        <taxon>Sphaeropleales</taxon>
        <taxon>Selenastraceae</taxon>
        <taxon>Raphidocelis</taxon>
    </lineage>
</organism>
<dbReference type="SUPFAM" id="SSF51395">
    <property type="entry name" value="FMN-linked oxidoreductases"/>
    <property type="match status" value="1"/>
</dbReference>
<evidence type="ECO:0000256" key="14">
    <source>
        <dbReference type="SAM" id="MobiDB-lite"/>
    </source>
</evidence>
<proteinExistence type="inferred from homology"/>
<dbReference type="InterPro" id="IPR018517">
    <property type="entry name" value="tRNA_hU_synthase_CS"/>
</dbReference>
<dbReference type="Proteomes" id="UP000247498">
    <property type="component" value="Unassembled WGS sequence"/>
</dbReference>
<evidence type="ECO:0000256" key="7">
    <source>
        <dbReference type="ARBA" id="ARBA00023027"/>
    </source>
</evidence>
<feature type="region of interest" description="Disordered" evidence="14">
    <location>
        <begin position="472"/>
        <end position="536"/>
    </location>
</feature>
<evidence type="ECO:0000256" key="1">
    <source>
        <dbReference type="ARBA" id="ARBA00001917"/>
    </source>
</evidence>
<evidence type="ECO:0000256" key="11">
    <source>
        <dbReference type="ARBA" id="ARBA00047652"/>
    </source>
</evidence>
<comment type="catalytic activity">
    <reaction evidence="12">
        <text>5,6-dihydrouridine(16) in tRNA + NAD(+) = uridine(16) in tRNA + NADH + H(+)</text>
        <dbReference type="Rhea" id="RHEA:53380"/>
        <dbReference type="Rhea" id="RHEA-COMP:13543"/>
        <dbReference type="Rhea" id="RHEA-COMP:13544"/>
        <dbReference type="ChEBI" id="CHEBI:15378"/>
        <dbReference type="ChEBI" id="CHEBI:57540"/>
        <dbReference type="ChEBI" id="CHEBI:57945"/>
        <dbReference type="ChEBI" id="CHEBI:65315"/>
        <dbReference type="ChEBI" id="CHEBI:74443"/>
        <dbReference type="EC" id="1.3.1.88"/>
    </reaction>
    <physiologicalReaction direction="right-to-left" evidence="12">
        <dbReference type="Rhea" id="RHEA:53382"/>
    </physiologicalReaction>
</comment>
<feature type="domain" description="DUS-like FMN-binding" evidence="15">
    <location>
        <begin position="71"/>
        <end position="292"/>
    </location>
</feature>
<dbReference type="Gene3D" id="3.20.20.70">
    <property type="entry name" value="Aldolase class I"/>
    <property type="match status" value="1"/>
</dbReference>
<dbReference type="GO" id="GO:0017150">
    <property type="term" value="F:tRNA dihydrouridine synthase activity"/>
    <property type="evidence" value="ECO:0007669"/>
    <property type="project" value="InterPro"/>
</dbReference>
<dbReference type="PANTHER" id="PTHR11082:SF5">
    <property type="entry name" value="TRNA-DIHYDROURIDINE(16_17) SYNTHASE [NAD(P)(+)]-LIKE"/>
    <property type="match status" value="1"/>
</dbReference>
<reference evidence="16 17" key="1">
    <citation type="journal article" date="2018" name="Sci. Rep.">
        <title>Raphidocelis subcapitata (=Pseudokirchneriella subcapitata) provides an insight into genome evolution and environmental adaptations in the Sphaeropleales.</title>
        <authorList>
            <person name="Suzuki S."/>
            <person name="Yamaguchi H."/>
            <person name="Nakajima N."/>
            <person name="Kawachi M."/>
        </authorList>
    </citation>
    <scope>NUCLEOTIDE SEQUENCE [LARGE SCALE GENOMIC DNA]</scope>
    <source>
        <strain evidence="16 17">NIES-35</strain>
    </source>
</reference>
<dbReference type="EMBL" id="BDRX01000034">
    <property type="protein sequence ID" value="GBF92704.1"/>
    <property type="molecule type" value="Genomic_DNA"/>
</dbReference>
<feature type="compositionally biased region" description="Low complexity" evidence="14">
    <location>
        <begin position="518"/>
        <end position="536"/>
    </location>
</feature>
<evidence type="ECO:0000256" key="10">
    <source>
        <dbReference type="ARBA" id="ARBA00047287"/>
    </source>
</evidence>
<keyword evidence="3" id="KW-0288">FMN</keyword>
<dbReference type="CDD" id="cd02801">
    <property type="entry name" value="DUS_like_FMN"/>
    <property type="match status" value="1"/>
</dbReference>
<dbReference type="PROSITE" id="PS01136">
    <property type="entry name" value="UPF0034"/>
    <property type="match status" value="1"/>
</dbReference>
<keyword evidence="4" id="KW-0819">tRNA processing</keyword>
<evidence type="ECO:0000256" key="9">
    <source>
        <dbReference type="ARBA" id="ARBA00038890"/>
    </source>
</evidence>
<evidence type="ECO:0000256" key="13">
    <source>
        <dbReference type="ARBA" id="ARBA00049467"/>
    </source>
</evidence>
<comment type="catalytic activity">
    <reaction evidence="11">
        <text>5,6-dihydrouridine(16) in tRNA + NADP(+) = uridine(16) in tRNA + NADPH + H(+)</text>
        <dbReference type="Rhea" id="RHEA:53376"/>
        <dbReference type="Rhea" id="RHEA-COMP:13543"/>
        <dbReference type="Rhea" id="RHEA-COMP:13544"/>
        <dbReference type="ChEBI" id="CHEBI:15378"/>
        <dbReference type="ChEBI" id="CHEBI:57783"/>
        <dbReference type="ChEBI" id="CHEBI:58349"/>
        <dbReference type="ChEBI" id="CHEBI:65315"/>
        <dbReference type="ChEBI" id="CHEBI:74443"/>
        <dbReference type="EC" id="1.3.1.88"/>
    </reaction>
    <physiologicalReaction direction="right-to-left" evidence="11">
        <dbReference type="Rhea" id="RHEA:53378"/>
    </physiologicalReaction>
</comment>